<organism evidence="5">
    <name type="scientific">Camellia sinensis</name>
    <name type="common">Tea plant</name>
    <name type="synonym">Thea sinensis</name>
    <dbReference type="NCBI Taxonomy" id="4442"/>
    <lineage>
        <taxon>Eukaryota</taxon>
        <taxon>Viridiplantae</taxon>
        <taxon>Streptophyta</taxon>
        <taxon>Embryophyta</taxon>
        <taxon>Tracheophyta</taxon>
        <taxon>Spermatophyta</taxon>
        <taxon>Magnoliopsida</taxon>
        <taxon>eudicotyledons</taxon>
        <taxon>Gunneridae</taxon>
        <taxon>Pentapetalae</taxon>
        <taxon>asterids</taxon>
        <taxon>Ericales</taxon>
        <taxon>Theaceae</taxon>
        <taxon>Camellia</taxon>
    </lineage>
</organism>
<name>A0A0N9E0U9_CAMSI</name>
<reference evidence="5" key="1">
    <citation type="submission" date="2015-05" db="EMBL/GenBank/DDBJ databases">
        <authorList>
            <person name="Wang D.B."/>
            <person name="Wang M."/>
        </authorList>
    </citation>
    <scope>NUCLEOTIDE SEQUENCE</scope>
</reference>
<evidence type="ECO:0000256" key="2">
    <source>
        <dbReference type="ARBA" id="ARBA00022676"/>
    </source>
</evidence>
<dbReference type="PANTHER" id="PTHR11926">
    <property type="entry name" value="GLUCOSYL/GLUCURONOSYL TRANSFERASES"/>
    <property type="match status" value="1"/>
</dbReference>
<dbReference type="AlphaFoldDB" id="A0A0N9E0U9"/>
<proteinExistence type="evidence at transcript level"/>
<dbReference type="FunFam" id="3.40.50.2000:FF:000057">
    <property type="entry name" value="Glycosyltransferase"/>
    <property type="match status" value="1"/>
</dbReference>
<accession>A0A0N9E0U9</accession>
<dbReference type="EMBL" id="KR902748">
    <property type="protein sequence ID" value="ALF36158.1"/>
    <property type="molecule type" value="mRNA"/>
</dbReference>
<dbReference type="SUPFAM" id="SSF53756">
    <property type="entry name" value="UDP-Glycosyltransferase/glycogen phosphorylase"/>
    <property type="match status" value="1"/>
</dbReference>
<protein>
    <submittedName>
        <fullName evidence="5">UDP-glycosyltransferase</fullName>
    </submittedName>
</protein>
<keyword evidence="4" id="KW-0284">Flavonoid biosynthesis</keyword>
<comment type="similarity">
    <text evidence="1">Belongs to the UDP-glycosyltransferase family.</text>
</comment>
<evidence type="ECO:0000256" key="1">
    <source>
        <dbReference type="ARBA" id="ARBA00009995"/>
    </source>
</evidence>
<dbReference type="GO" id="GO:0080043">
    <property type="term" value="F:quercetin 3-O-glucosyltransferase activity"/>
    <property type="evidence" value="ECO:0007669"/>
    <property type="project" value="TreeGrafter"/>
</dbReference>
<sequence>MESENRAYRAHCLILPYPLQGHINPMLQFSKRLQSKQIKVTLVATRHMFNTTISEQAVPSIPVETISDGYDQGNIKVSPEVCLERFREVGSQTLAELIEKLRGTEYPVDCIVYDAFLPWVLKVAKRFGVVGAVFFTESCAVYNIYYHVYKGLLDLPLVDGSERSCVAGLPPLETSDLPSFLSVPGSYLPILGLAVNQQLWNVDRVDFMLCNTFYELEKEVVDWMAKFMTLRTIGPTIPSMFLDKRLQDDTEYGLSIFKPNTGTCMNWLEERPNGSVVYVSFGSLAELGVDQMEELAWGLIDSNCHFLWVVRSKEHAKLPKDFLGETSETGLLVSWCPQLQVLAPKAIGCFVTHRGWNFTLEALSLGVPMVAMPQWTDQSTNANYIMDVWRMGLRVWCNAKGIVRRKEIDHCVKEVLEGERGKEMR</sequence>
<dbReference type="FunFam" id="3.40.50.2000:FF:000019">
    <property type="entry name" value="Glycosyltransferase"/>
    <property type="match status" value="1"/>
</dbReference>
<keyword evidence="2" id="KW-0328">Glycosyltransferase</keyword>
<dbReference type="GO" id="GO:0009813">
    <property type="term" value="P:flavonoid biosynthetic process"/>
    <property type="evidence" value="ECO:0007669"/>
    <property type="project" value="UniProtKB-KW"/>
</dbReference>
<dbReference type="Gene3D" id="3.40.50.2000">
    <property type="entry name" value="Glycogen Phosphorylase B"/>
    <property type="match status" value="2"/>
</dbReference>
<dbReference type="SMR" id="A0A0N9E0U9"/>
<dbReference type="CDD" id="cd03784">
    <property type="entry name" value="GT1_Gtf-like"/>
    <property type="match status" value="1"/>
</dbReference>
<evidence type="ECO:0000313" key="5">
    <source>
        <dbReference type="EMBL" id="ALF36158.1"/>
    </source>
</evidence>
<dbReference type="PANTHER" id="PTHR11926:SF1540">
    <property type="entry name" value="GLYCOSYLTRANSFERASE"/>
    <property type="match status" value="1"/>
</dbReference>
<evidence type="ECO:0000256" key="3">
    <source>
        <dbReference type="ARBA" id="ARBA00022679"/>
    </source>
</evidence>
<dbReference type="Pfam" id="PF00201">
    <property type="entry name" value="UDPGT"/>
    <property type="match status" value="1"/>
</dbReference>
<dbReference type="GO" id="GO:0080044">
    <property type="term" value="F:quercetin 7-O-glucosyltransferase activity"/>
    <property type="evidence" value="ECO:0007669"/>
    <property type="project" value="TreeGrafter"/>
</dbReference>
<evidence type="ECO:0000256" key="4">
    <source>
        <dbReference type="ARBA" id="ARBA00023241"/>
    </source>
</evidence>
<keyword evidence="3 5" id="KW-0808">Transferase</keyword>
<dbReference type="InterPro" id="IPR002213">
    <property type="entry name" value="UDP_glucos_trans"/>
</dbReference>